<evidence type="ECO:0000313" key="1">
    <source>
        <dbReference type="EMBL" id="KKN10977.1"/>
    </source>
</evidence>
<comment type="caution">
    <text evidence="1">The sequence shown here is derived from an EMBL/GenBank/DDBJ whole genome shotgun (WGS) entry which is preliminary data.</text>
</comment>
<gene>
    <name evidence="1" type="ORF">LCGC14_1031260</name>
</gene>
<reference evidence="1" key="1">
    <citation type="journal article" date="2015" name="Nature">
        <title>Complex archaea that bridge the gap between prokaryotes and eukaryotes.</title>
        <authorList>
            <person name="Spang A."/>
            <person name="Saw J.H."/>
            <person name="Jorgensen S.L."/>
            <person name="Zaremba-Niedzwiedzka K."/>
            <person name="Martijn J."/>
            <person name="Lind A.E."/>
            <person name="van Eijk R."/>
            <person name="Schleper C."/>
            <person name="Guy L."/>
            <person name="Ettema T.J."/>
        </authorList>
    </citation>
    <scope>NUCLEOTIDE SEQUENCE</scope>
</reference>
<protein>
    <recommendedName>
        <fullName evidence="2">HEPN domain-containing protein</fullName>
    </recommendedName>
</protein>
<accession>A0A0F9NGB5</accession>
<dbReference type="EMBL" id="LAZR01004188">
    <property type="protein sequence ID" value="KKN10977.1"/>
    <property type="molecule type" value="Genomic_DNA"/>
</dbReference>
<dbReference type="AlphaFoldDB" id="A0A0F9NGB5"/>
<sequence>MEKIEKYFRPKRLREWLMYASIYQSRKICRQGSKFARKILLIFEQNIKEELKKWS</sequence>
<evidence type="ECO:0008006" key="2">
    <source>
        <dbReference type="Google" id="ProtNLM"/>
    </source>
</evidence>
<organism evidence="1">
    <name type="scientific">marine sediment metagenome</name>
    <dbReference type="NCBI Taxonomy" id="412755"/>
    <lineage>
        <taxon>unclassified sequences</taxon>
        <taxon>metagenomes</taxon>
        <taxon>ecological metagenomes</taxon>
    </lineage>
</organism>
<name>A0A0F9NGB5_9ZZZZ</name>
<proteinExistence type="predicted"/>